<proteinExistence type="inferred from homology"/>
<evidence type="ECO:0000256" key="3">
    <source>
        <dbReference type="ARBA" id="ARBA00012485"/>
    </source>
</evidence>
<accession>A0AAP0L654</accession>
<dbReference type="GO" id="GO:0006511">
    <property type="term" value="P:ubiquitin-dependent protein catabolic process"/>
    <property type="evidence" value="ECO:0007669"/>
    <property type="project" value="TreeGrafter"/>
</dbReference>
<evidence type="ECO:0000256" key="1">
    <source>
        <dbReference type="ARBA" id="ARBA00000885"/>
    </source>
</evidence>
<evidence type="ECO:0000313" key="9">
    <source>
        <dbReference type="Proteomes" id="UP001420932"/>
    </source>
</evidence>
<name>A0AAP0L654_9MAGN</name>
<dbReference type="EC" id="2.3.2.26" evidence="3"/>
<dbReference type="GO" id="GO:0061630">
    <property type="term" value="F:ubiquitin protein ligase activity"/>
    <property type="evidence" value="ECO:0007669"/>
    <property type="project" value="UniProtKB-EC"/>
</dbReference>
<evidence type="ECO:0000259" key="7">
    <source>
        <dbReference type="PROSITE" id="PS50237"/>
    </source>
</evidence>
<evidence type="ECO:0000256" key="4">
    <source>
        <dbReference type="ARBA" id="ARBA00022679"/>
    </source>
</evidence>
<comment type="catalytic activity">
    <reaction evidence="1">
        <text>S-ubiquitinyl-[E2 ubiquitin-conjugating enzyme]-L-cysteine + [acceptor protein]-L-lysine = [E2 ubiquitin-conjugating enzyme]-L-cysteine + N(6)-ubiquitinyl-[acceptor protein]-L-lysine.</text>
        <dbReference type="EC" id="2.3.2.26"/>
    </reaction>
</comment>
<dbReference type="PROSITE" id="PS50237">
    <property type="entry name" value="HECT"/>
    <property type="match status" value="1"/>
</dbReference>
<keyword evidence="4" id="KW-0808">Transferase</keyword>
<evidence type="ECO:0000313" key="8">
    <source>
        <dbReference type="EMBL" id="KAK9163429.1"/>
    </source>
</evidence>
<dbReference type="InterPro" id="IPR000569">
    <property type="entry name" value="HECT_dom"/>
</dbReference>
<comment type="caution">
    <text evidence="8">The sequence shown here is derived from an EMBL/GenBank/DDBJ whole genome shotgun (WGS) entry which is preliminary data.</text>
</comment>
<dbReference type="SUPFAM" id="SSF56204">
    <property type="entry name" value="Hect, E3 ligase catalytic domain"/>
    <property type="match status" value="1"/>
</dbReference>
<dbReference type="EMBL" id="JBBNAF010000002">
    <property type="protein sequence ID" value="KAK9163429.1"/>
    <property type="molecule type" value="Genomic_DNA"/>
</dbReference>
<dbReference type="InterPro" id="IPR035983">
    <property type="entry name" value="Hect_E3_ubiquitin_ligase"/>
</dbReference>
<keyword evidence="9" id="KW-1185">Reference proteome</keyword>
<comment type="similarity">
    <text evidence="2">Belongs to the multicopper oxidase family.</text>
</comment>
<dbReference type="Gene3D" id="2.60.40.420">
    <property type="entry name" value="Cupredoxins - blue copper proteins"/>
    <property type="match status" value="1"/>
</dbReference>
<evidence type="ECO:0000256" key="5">
    <source>
        <dbReference type="ARBA" id="ARBA00022786"/>
    </source>
</evidence>
<feature type="domain" description="HECT" evidence="7">
    <location>
        <begin position="70"/>
        <end position="149"/>
    </location>
</feature>
<reference evidence="8 9" key="1">
    <citation type="submission" date="2024-01" db="EMBL/GenBank/DDBJ databases">
        <title>Genome assemblies of Stephania.</title>
        <authorList>
            <person name="Yang L."/>
        </authorList>
    </citation>
    <scope>NUCLEOTIDE SEQUENCE [LARGE SCALE GENOMIC DNA]</scope>
    <source>
        <strain evidence="8">YNDBR</strain>
        <tissue evidence="8">Leaf</tissue>
    </source>
</reference>
<keyword evidence="5 6" id="KW-0833">Ubl conjugation pathway</keyword>
<dbReference type="InterPro" id="IPR008972">
    <property type="entry name" value="Cupredoxin"/>
</dbReference>
<dbReference type="SUPFAM" id="SSF49503">
    <property type="entry name" value="Cupredoxins"/>
    <property type="match status" value="1"/>
</dbReference>
<dbReference type="PANTHER" id="PTHR45700">
    <property type="entry name" value="UBIQUITIN-PROTEIN LIGASE E3C"/>
    <property type="match status" value="1"/>
</dbReference>
<dbReference type="GO" id="GO:0005507">
    <property type="term" value="F:copper ion binding"/>
    <property type="evidence" value="ECO:0007669"/>
    <property type="project" value="InterPro"/>
</dbReference>
<organism evidence="8 9">
    <name type="scientific">Stephania yunnanensis</name>
    <dbReference type="NCBI Taxonomy" id="152371"/>
    <lineage>
        <taxon>Eukaryota</taxon>
        <taxon>Viridiplantae</taxon>
        <taxon>Streptophyta</taxon>
        <taxon>Embryophyta</taxon>
        <taxon>Tracheophyta</taxon>
        <taxon>Spermatophyta</taxon>
        <taxon>Magnoliopsida</taxon>
        <taxon>Ranunculales</taxon>
        <taxon>Menispermaceae</taxon>
        <taxon>Menispermoideae</taxon>
        <taxon>Cissampelideae</taxon>
        <taxon>Stephania</taxon>
    </lineage>
</organism>
<dbReference type="Gene3D" id="3.30.2160.10">
    <property type="entry name" value="Hect, E3 ligase catalytic domain"/>
    <property type="match status" value="1"/>
</dbReference>
<dbReference type="AlphaFoldDB" id="A0AAP0L654"/>
<comment type="caution">
    <text evidence="6">Lacks conserved residue(s) required for the propagation of feature annotation.</text>
</comment>
<evidence type="ECO:0000256" key="6">
    <source>
        <dbReference type="PROSITE-ProRule" id="PRU00104"/>
    </source>
</evidence>
<dbReference type="PANTHER" id="PTHR45700:SF6">
    <property type="entry name" value="E3 UBIQUITIN-PROTEIN LIGASE UPL6"/>
    <property type="match status" value="1"/>
</dbReference>
<dbReference type="InterPro" id="IPR011707">
    <property type="entry name" value="Cu-oxidase-like_N"/>
</dbReference>
<dbReference type="Pfam" id="PF07732">
    <property type="entry name" value="Cu-oxidase_3"/>
    <property type="match status" value="1"/>
</dbReference>
<evidence type="ECO:0000256" key="2">
    <source>
        <dbReference type="ARBA" id="ARBA00010609"/>
    </source>
</evidence>
<dbReference type="InterPro" id="IPR044611">
    <property type="entry name" value="E3A/B/C-like"/>
</dbReference>
<dbReference type="Pfam" id="PF00632">
    <property type="entry name" value="HECT"/>
    <property type="match status" value="1"/>
</dbReference>
<gene>
    <name evidence="8" type="ORF">Syun_004331</name>
</gene>
<protein>
    <recommendedName>
        <fullName evidence="3">HECT-type E3 ubiquitin transferase</fullName>
        <ecNumber evidence="3">2.3.2.26</ecNumber>
    </recommendedName>
</protein>
<dbReference type="Proteomes" id="UP001420932">
    <property type="component" value="Unassembled WGS sequence"/>
</dbReference>
<sequence length="240" mass="28119">MTTMMKSDDIDGDDDESGEEHEMAVKGVWGWFAQIRDEEDGFFHGKTYDKRIRLEGRGRCWIITNTFPLETLRYLIVRTKTIDDVTRRKVSFYLCNVSDLELYFVIVNNEYGEQTEEKLLPGGKDIRVTNENVVTYIHLIANHRLNFQVVLKNISRLCGTKPIVTVNKQFPGPTLYAREGDRVLVKVVNHVKYNLSIHWSNIICQVTFHRISKPREITKNKKIWMRSKFGGMPREGWNYK</sequence>
<dbReference type="GO" id="GO:0000209">
    <property type="term" value="P:protein polyubiquitination"/>
    <property type="evidence" value="ECO:0007669"/>
    <property type="project" value="InterPro"/>
</dbReference>